<evidence type="ECO:0000256" key="7">
    <source>
        <dbReference type="ARBA" id="ARBA00034125"/>
    </source>
</evidence>
<dbReference type="GO" id="GO:0015744">
    <property type="term" value="P:succinate transport"/>
    <property type="evidence" value="ECO:0007669"/>
    <property type="project" value="TreeGrafter"/>
</dbReference>
<proteinExistence type="inferred from homology"/>
<dbReference type="Proteomes" id="UP000251634">
    <property type="component" value="Unassembled WGS sequence"/>
</dbReference>
<evidence type="ECO:0000256" key="6">
    <source>
        <dbReference type="ARBA" id="ARBA00023136"/>
    </source>
</evidence>
<evidence type="ECO:0000259" key="9">
    <source>
        <dbReference type="Pfam" id="PF12821"/>
    </source>
</evidence>
<organism evidence="10 11">
    <name type="scientific">Faecalibacterium prausnitzii</name>
    <dbReference type="NCBI Taxonomy" id="853"/>
    <lineage>
        <taxon>Bacteria</taxon>
        <taxon>Bacillati</taxon>
        <taxon>Bacillota</taxon>
        <taxon>Clostridia</taxon>
        <taxon>Eubacteriales</taxon>
        <taxon>Oscillospiraceae</taxon>
        <taxon>Faecalibacterium</taxon>
    </lineage>
</organism>
<protein>
    <submittedName>
        <fullName evidence="10">Threonine/serine exporter</fullName>
    </submittedName>
</protein>
<evidence type="ECO:0000313" key="11">
    <source>
        <dbReference type="Proteomes" id="UP000251634"/>
    </source>
</evidence>
<dbReference type="PANTHER" id="PTHR34390">
    <property type="entry name" value="UPF0442 PROTEIN YJJB-RELATED"/>
    <property type="match status" value="1"/>
</dbReference>
<comment type="similarity">
    <text evidence="7">Belongs to the ThrE exporter (TC 2.A.79) family.</text>
</comment>
<dbReference type="InterPro" id="IPR024528">
    <property type="entry name" value="ThrE_2"/>
</dbReference>
<evidence type="ECO:0000256" key="8">
    <source>
        <dbReference type="SAM" id="Phobius"/>
    </source>
</evidence>
<keyword evidence="3" id="KW-0997">Cell inner membrane</keyword>
<dbReference type="EMBL" id="PRKZ01000003">
    <property type="protein sequence ID" value="RAW50479.1"/>
    <property type="molecule type" value="Genomic_DNA"/>
</dbReference>
<feature type="transmembrane region" description="Helical" evidence="8">
    <location>
        <begin position="6"/>
        <end position="22"/>
    </location>
</feature>
<name>A0A329TMH6_9FIRM</name>
<comment type="caution">
    <text evidence="10">The sequence shown here is derived from an EMBL/GenBank/DDBJ whole genome shotgun (WGS) entry which is preliminary data.</text>
</comment>
<accession>A0A329TMH6</accession>
<evidence type="ECO:0000256" key="5">
    <source>
        <dbReference type="ARBA" id="ARBA00022989"/>
    </source>
</evidence>
<evidence type="ECO:0000256" key="1">
    <source>
        <dbReference type="ARBA" id="ARBA00004651"/>
    </source>
</evidence>
<comment type="subcellular location">
    <subcellularLocation>
        <location evidence="1">Cell membrane</location>
        <topology evidence="1">Multi-pass membrane protein</topology>
    </subcellularLocation>
</comment>
<keyword evidence="2" id="KW-1003">Cell membrane</keyword>
<gene>
    <name evidence="10" type="ORF">C4N25_05625</name>
</gene>
<dbReference type="Pfam" id="PF12821">
    <property type="entry name" value="ThrE_2"/>
    <property type="match status" value="1"/>
</dbReference>
<dbReference type="AlphaFoldDB" id="A0A329TMH6"/>
<dbReference type="PANTHER" id="PTHR34390:SF1">
    <property type="entry name" value="SUCCINATE TRANSPORTER SUBUNIT YJJB-RELATED"/>
    <property type="match status" value="1"/>
</dbReference>
<keyword evidence="4 8" id="KW-0812">Transmembrane</keyword>
<dbReference type="GO" id="GO:0005886">
    <property type="term" value="C:plasma membrane"/>
    <property type="evidence" value="ECO:0007669"/>
    <property type="project" value="UniProtKB-SubCell"/>
</dbReference>
<evidence type="ECO:0000256" key="4">
    <source>
        <dbReference type="ARBA" id="ARBA00022692"/>
    </source>
</evidence>
<evidence type="ECO:0000256" key="3">
    <source>
        <dbReference type="ARBA" id="ARBA00022519"/>
    </source>
</evidence>
<feature type="domain" description="Threonine/Serine exporter ThrE" evidence="9">
    <location>
        <begin position="9"/>
        <end position="132"/>
    </location>
</feature>
<evidence type="ECO:0000313" key="10">
    <source>
        <dbReference type="EMBL" id="RAW50479.1"/>
    </source>
</evidence>
<reference evidence="10 11" key="1">
    <citation type="submission" date="2018-02" db="EMBL/GenBank/DDBJ databases">
        <title>Complete genome sequencing of Faecalibacterium prausnitzii strains isolated from the human gut.</title>
        <authorList>
            <person name="Fitzgerald B.C."/>
            <person name="Shkoporov A.N."/>
            <person name="Ross P.R."/>
            <person name="Hill C."/>
        </authorList>
    </citation>
    <scope>NUCLEOTIDE SEQUENCE [LARGE SCALE GENOMIC DNA]</scope>
    <source>
        <strain evidence="10 11">APC942/8-14-2</strain>
    </source>
</reference>
<feature type="transmembrane region" description="Helical" evidence="8">
    <location>
        <begin position="118"/>
        <end position="136"/>
    </location>
</feature>
<evidence type="ECO:0000256" key="2">
    <source>
        <dbReference type="ARBA" id="ARBA00022475"/>
    </source>
</evidence>
<dbReference type="InterPro" id="IPR050539">
    <property type="entry name" value="ThrE_Dicarb/AminoAcid_Exp"/>
</dbReference>
<feature type="transmembrane region" description="Helical" evidence="8">
    <location>
        <begin position="82"/>
        <end position="98"/>
    </location>
</feature>
<keyword evidence="5 8" id="KW-1133">Transmembrane helix</keyword>
<keyword evidence="6 8" id="KW-0472">Membrane</keyword>
<sequence>MMQTIIQLLSGALGSIGFGLLFHLNRRYLPAAGVGGLLAWLAYLLAAPAVHGTFLANLVGGVCAALYAEFMARWYNAPSTPFFITAAVPLIPGSTLYYCMNAVVSSNLLAAEHYGEQTFLAAFGIAGGMAIAWCLADLSRKLQALLTGHNPAK</sequence>
<dbReference type="RefSeq" id="WP_112115301.1">
    <property type="nucleotide sequence ID" value="NZ_PRKZ01000003.1"/>
</dbReference>